<evidence type="ECO:0000256" key="9">
    <source>
        <dbReference type="ARBA" id="ARBA00023303"/>
    </source>
</evidence>
<dbReference type="InterPro" id="IPR036019">
    <property type="entry name" value="MscL_channel"/>
</dbReference>
<dbReference type="NCBIfam" id="NF010557">
    <property type="entry name" value="PRK13952.1"/>
    <property type="match status" value="1"/>
</dbReference>
<evidence type="ECO:0000256" key="3">
    <source>
        <dbReference type="ARBA" id="ARBA00022448"/>
    </source>
</evidence>
<comment type="subcellular location">
    <subcellularLocation>
        <location evidence="1 10">Cell membrane</location>
        <topology evidence="1 10">Multi-pass membrane protein</topology>
    </subcellularLocation>
</comment>
<comment type="similarity">
    <text evidence="2 10">Belongs to the MscL family.</text>
</comment>
<dbReference type="AlphaFoldDB" id="A0A2Z4MEV8"/>
<organism evidence="11 12">
    <name type="scientific">Brevibacillus brevis</name>
    <name type="common">Bacillus brevis</name>
    <dbReference type="NCBI Taxonomy" id="1393"/>
    <lineage>
        <taxon>Bacteria</taxon>
        <taxon>Bacillati</taxon>
        <taxon>Bacillota</taxon>
        <taxon>Bacilli</taxon>
        <taxon>Bacillales</taxon>
        <taxon>Paenibacillaceae</taxon>
        <taxon>Brevibacillus</taxon>
    </lineage>
</organism>
<keyword evidence="4 10" id="KW-1003">Cell membrane</keyword>
<evidence type="ECO:0000256" key="7">
    <source>
        <dbReference type="ARBA" id="ARBA00023065"/>
    </source>
</evidence>
<dbReference type="EMBL" id="CP030117">
    <property type="protein sequence ID" value="AWX54983.1"/>
    <property type="molecule type" value="Genomic_DNA"/>
</dbReference>
<keyword evidence="5 10" id="KW-0812">Transmembrane</keyword>
<dbReference type="NCBIfam" id="NF001843">
    <property type="entry name" value="PRK00567.1-4"/>
    <property type="match status" value="1"/>
</dbReference>
<dbReference type="Pfam" id="PF01741">
    <property type="entry name" value="MscL"/>
    <property type="match status" value="1"/>
</dbReference>
<dbReference type="NCBIfam" id="TIGR00220">
    <property type="entry name" value="mscL"/>
    <property type="match status" value="1"/>
</dbReference>
<dbReference type="InterPro" id="IPR037673">
    <property type="entry name" value="MSC/AndL"/>
</dbReference>
<keyword evidence="7 10" id="KW-0406">Ion transport</keyword>
<dbReference type="GO" id="GO:0005886">
    <property type="term" value="C:plasma membrane"/>
    <property type="evidence" value="ECO:0007669"/>
    <property type="project" value="UniProtKB-SubCell"/>
</dbReference>
<evidence type="ECO:0000256" key="1">
    <source>
        <dbReference type="ARBA" id="ARBA00004651"/>
    </source>
</evidence>
<dbReference type="PANTHER" id="PTHR30266:SF2">
    <property type="entry name" value="LARGE-CONDUCTANCE MECHANOSENSITIVE CHANNEL"/>
    <property type="match status" value="1"/>
</dbReference>
<evidence type="ECO:0000313" key="11">
    <source>
        <dbReference type="EMBL" id="AWX54983.1"/>
    </source>
</evidence>
<dbReference type="PROSITE" id="PS01327">
    <property type="entry name" value="MSCL"/>
    <property type="match status" value="1"/>
</dbReference>
<protein>
    <recommendedName>
        <fullName evidence="10">Large-conductance mechanosensitive channel</fullName>
    </recommendedName>
</protein>
<dbReference type="PANTHER" id="PTHR30266">
    <property type="entry name" value="MECHANOSENSITIVE CHANNEL MSCL"/>
    <property type="match status" value="1"/>
</dbReference>
<feature type="transmembrane region" description="Helical" evidence="10">
    <location>
        <begin position="80"/>
        <end position="101"/>
    </location>
</feature>
<dbReference type="Gene3D" id="1.10.1200.120">
    <property type="entry name" value="Large-conductance mechanosensitive channel, MscL, domain 1"/>
    <property type="match status" value="1"/>
</dbReference>
<dbReference type="SUPFAM" id="SSF81330">
    <property type="entry name" value="Gated mechanosensitive channel"/>
    <property type="match status" value="1"/>
</dbReference>
<evidence type="ECO:0000256" key="4">
    <source>
        <dbReference type="ARBA" id="ARBA00022475"/>
    </source>
</evidence>
<name>A0A2Z4MEV8_BREBE</name>
<keyword evidence="3 10" id="KW-0813">Transport</keyword>
<comment type="subunit">
    <text evidence="10">Homopentamer.</text>
</comment>
<keyword evidence="9 10" id="KW-0407">Ion channel</keyword>
<dbReference type="InterPro" id="IPR001185">
    <property type="entry name" value="MS_channel"/>
</dbReference>
<dbReference type="Proteomes" id="UP000036061">
    <property type="component" value="Chromosome"/>
</dbReference>
<gene>
    <name evidence="10" type="primary">mscL</name>
    <name evidence="11" type="ORF">AB432_008025</name>
</gene>
<keyword evidence="6 10" id="KW-1133">Transmembrane helix</keyword>
<dbReference type="PRINTS" id="PR01264">
    <property type="entry name" value="MECHCHANNEL"/>
</dbReference>
<evidence type="ECO:0000313" key="12">
    <source>
        <dbReference type="Proteomes" id="UP000036061"/>
    </source>
</evidence>
<dbReference type="InterPro" id="IPR019823">
    <property type="entry name" value="Mechanosensitive_channel_CS"/>
</dbReference>
<proteinExistence type="inferred from homology"/>
<accession>A0A2Z4MEV8</accession>
<evidence type="ECO:0000256" key="6">
    <source>
        <dbReference type="ARBA" id="ARBA00022989"/>
    </source>
</evidence>
<dbReference type="RefSeq" id="WP_048031820.1">
    <property type="nucleotide sequence ID" value="NZ_CP030117.1"/>
</dbReference>
<evidence type="ECO:0000256" key="10">
    <source>
        <dbReference type="HAMAP-Rule" id="MF_00115"/>
    </source>
</evidence>
<evidence type="ECO:0000256" key="2">
    <source>
        <dbReference type="ARBA" id="ARBA00007254"/>
    </source>
</evidence>
<sequence>MLKEFKEFALKGNVMDLAVGVVIGGAFGKIVTSLVNDIITPLIGMLLGKVDFSGLFINLSGVPYKTIAEAKAAKAATLNYGLFLNSVIDFVIIAFSIFIVIKQLNRFKRKQEVEKAPETTKECPHCISAIPIKATRCPNCTSMLETKGTALAHE</sequence>
<dbReference type="HAMAP" id="MF_00115">
    <property type="entry name" value="MscL"/>
    <property type="match status" value="1"/>
</dbReference>
<comment type="function">
    <text evidence="10">Channel that opens in response to stretch forces in the membrane lipid bilayer. May participate in the regulation of osmotic pressure changes within the cell.</text>
</comment>
<feature type="transmembrane region" description="Helical" evidence="10">
    <location>
        <begin position="12"/>
        <end position="31"/>
    </location>
</feature>
<reference evidence="11 12" key="1">
    <citation type="journal article" date="2015" name="Genome Announc.">
        <title>Draft Genome Sequence of Brevibacillus brevis DZQ7, a Plant Growth-Promoting Rhizobacterium with Broad-Spectrum Antimicrobial Activity.</title>
        <authorList>
            <person name="Hou Q."/>
            <person name="Wang C."/>
            <person name="Hou X."/>
            <person name="Xia Z."/>
            <person name="Ye J."/>
            <person name="Liu K."/>
            <person name="Liu H."/>
            <person name="Wang J."/>
            <person name="Guo H."/>
            <person name="Yu X."/>
            <person name="Yang Y."/>
            <person name="Du B."/>
            <person name="Ding Y."/>
        </authorList>
    </citation>
    <scope>NUCLEOTIDE SEQUENCE [LARGE SCALE GENOMIC DNA]</scope>
    <source>
        <strain evidence="11 12">DZQ7</strain>
    </source>
</reference>
<evidence type="ECO:0000256" key="5">
    <source>
        <dbReference type="ARBA" id="ARBA00022692"/>
    </source>
</evidence>
<evidence type="ECO:0000256" key="8">
    <source>
        <dbReference type="ARBA" id="ARBA00023136"/>
    </source>
</evidence>
<feature type="transmembrane region" description="Helical" evidence="10">
    <location>
        <begin position="38"/>
        <end position="60"/>
    </location>
</feature>
<keyword evidence="8 10" id="KW-0472">Membrane</keyword>
<dbReference type="GO" id="GO:0008381">
    <property type="term" value="F:mechanosensitive monoatomic ion channel activity"/>
    <property type="evidence" value="ECO:0007669"/>
    <property type="project" value="UniProtKB-UniRule"/>
</dbReference>